<protein>
    <submittedName>
        <fullName evidence="2">Uncharacterized protein</fullName>
    </submittedName>
</protein>
<keyword evidence="1" id="KW-0812">Transmembrane</keyword>
<keyword evidence="3" id="KW-1185">Reference proteome</keyword>
<evidence type="ECO:0000313" key="3">
    <source>
        <dbReference type="Proteomes" id="UP001595453"/>
    </source>
</evidence>
<reference evidence="3" key="1">
    <citation type="journal article" date="2019" name="Int. J. Syst. Evol. Microbiol.">
        <title>The Global Catalogue of Microorganisms (GCM) 10K type strain sequencing project: providing services to taxonomists for standard genome sequencing and annotation.</title>
        <authorList>
            <consortium name="The Broad Institute Genomics Platform"/>
            <consortium name="The Broad Institute Genome Sequencing Center for Infectious Disease"/>
            <person name="Wu L."/>
            <person name="Ma J."/>
        </authorList>
    </citation>
    <scope>NUCLEOTIDE SEQUENCE [LARGE SCALE GENOMIC DNA]</scope>
    <source>
        <strain evidence="3">KCTC 42730</strain>
    </source>
</reference>
<comment type="caution">
    <text evidence="2">The sequence shown here is derived from an EMBL/GenBank/DDBJ whole genome shotgun (WGS) entry which is preliminary data.</text>
</comment>
<name>A0ABV7CG96_9GAMM</name>
<accession>A0ABV7CG96</accession>
<gene>
    <name evidence="2" type="ORF">ACFOEE_03490</name>
</gene>
<feature type="transmembrane region" description="Helical" evidence="1">
    <location>
        <begin position="33"/>
        <end position="56"/>
    </location>
</feature>
<dbReference type="Proteomes" id="UP001595453">
    <property type="component" value="Unassembled WGS sequence"/>
</dbReference>
<proteinExistence type="predicted"/>
<keyword evidence="1" id="KW-1133">Transmembrane helix</keyword>
<feature type="transmembrane region" description="Helical" evidence="1">
    <location>
        <begin position="7"/>
        <end position="27"/>
    </location>
</feature>
<evidence type="ECO:0000313" key="2">
    <source>
        <dbReference type="EMBL" id="MFC3031586.1"/>
    </source>
</evidence>
<keyword evidence="1" id="KW-0472">Membrane</keyword>
<evidence type="ECO:0000256" key="1">
    <source>
        <dbReference type="SAM" id="Phobius"/>
    </source>
</evidence>
<organism evidence="2 3">
    <name type="scientific">Pseudoalteromonas fenneropenaei</name>
    <dbReference type="NCBI Taxonomy" id="1737459"/>
    <lineage>
        <taxon>Bacteria</taxon>
        <taxon>Pseudomonadati</taxon>
        <taxon>Pseudomonadota</taxon>
        <taxon>Gammaproteobacteria</taxon>
        <taxon>Alteromonadales</taxon>
        <taxon>Pseudoalteromonadaceae</taxon>
        <taxon>Pseudoalteromonas</taxon>
    </lineage>
</organism>
<dbReference type="EMBL" id="JBHRSD010000006">
    <property type="protein sequence ID" value="MFC3031586.1"/>
    <property type="molecule type" value="Genomic_DNA"/>
</dbReference>
<sequence>MKKPRSVHPLVSQLSLAMLALAMLWMLASDKEILVVGNALVLVYVVYALASCVVRAKEKHKNHHRH</sequence>
<dbReference type="RefSeq" id="WP_377120958.1">
    <property type="nucleotide sequence ID" value="NZ_JBHRSD010000006.1"/>
</dbReference>